<organism evidence="2 3">
    <name type="scientific">Sulfurimonas crateris</name>
    <dbReference type="NCBI Taxonomy" id="2574727"/>
    <lineage>
        <taxon>Bacteria</taxon>
        <taxon>Pseudomonadati</taxon>
        <taxon>Campylobacterota</taxon>
        <taxon>Epsilonproteobacteria</taxon>
        <taxon>Campylobacterales</taxon>
        <taxon>Sulfurimonadaceae</taxon>
        <taxon>Sulfurimonas</taxon>
    </lineage>
</organism>
<reference evidence="2 3" key="1">
    <citation type="submission" date="2019-04" db="EMBL/GenBank/DDBJ databases">
        <title>Sulfurimonas crateris sp. nov. a facultative anaerobic sulfur-oxidizing chemolithautotrophic bacterium isolated from a terrestrial mud vulcano.</title>
        <authorList>
            <person name="Ratnikova N.M."/>
            <person name="Slobodkin A.I."/>
            <person name="Merkel A.Y."/>
            <person name="Novikov A."/>
            <person name="Bonch-Osmolovskaya E.A."/>
            <person name="Slobodkina G.B."/>
        </authorList>
    </citation>
    <scope>NUCLEOTIDE SEQUENCE [LARGE SCALE GENOMIC DNA]</scope>
    <source>
        <strain evidence="2 3">SN118</strain>
    </source>
</reference>
<dbReference type="OrthoDB" id="9784811at2"/>
<dbReference type="GO" id="GO:0005975">
    <property type="term" value="P:carbohydrate metabolic process"/>
    <property type="evidence" value="ECO:0007669"/>
    <property type="project" value="InterPro"/>
</dbReference>
<protein>
    <submittedName>
        <fullName evidence="2">Divergent polysaccharide deacetylase family protein</fullName>
    </submittedName>
</protein>
<dbReference type="InterPro" id="IPR006837">
    <property type="entry name" value="Divergent_DAC"/>
</dbReference>
<dbReference type="CDD" id="cd10936">
    <property type="entry name" value="CE4_DAC2"/>
    <property type="match status" value="1"/>
</dbReference>
<dbReference type="AlphaFoldDB" id="A0A4U2Z490"/>
<sequence length="341" mass="38473">MPRKKKAASKKESRFLINSVWILAVTAVLLGSFIAGYYVGYDSAKKDISQKAKAKEDKKLSMLKKLEEESGKSRDLDISNRLKEVLKKDSKAVVKEQESVGEYEDASHEVDGDVLPKPPKREAIKEGHKPMLAIIIDDVSVRSHVNAIKSLNLPITMSFLPPSKYRPNSHNLASKESFYMVHLPMEAQNFTKEEPFTLKVDDSQELITQRVAEIKKLFPNVKHINNHTGSKFTSDESAVKKLVYALNKANIEFIDSRTIGSTKVPAVMKSYGKKYVSRDIFLDHEFDKNYVKGQIKKAVEFAKEHGSAIAIGHPHSNTILAINESKKLFDEVELVLVDRLY</sequence>
<dbReference type="Proteomes" id="UP000309561">
    <property type="component" value="Unassembled WGS sequence"/>
</dbReference>
<evidence type="ECO:0000313" key="3">
    <source>
        <dbReference type="Proteomes" id="UP000309561"/>
    </source>
</evidence>
<name>A0A4U2Z490_9BACT</name>
<evidence type="ECO:0000256" key="1">
    <source>
        <dbReference type="SAM" id="Phobius"/>
    </source>
</evidence>
<keyword evidence="3" id="KW-1185">Reference proteome</keyword>
<keyword evidence="1" id="KW-1133">Transmembrane helix</keyword>
<dbReference type="Gene3D" id="3.20.20.370">
    <property type="entry name" value="Glycoside hydrolase/deacetylase"/>
    <property type="match status" value="1"/>
</dbReference>
<keyword evidence="1" id="KW-0812">Transmembrane</keyword>
<dbReference type="InterPro" id="IPR011330">
    <property type="entry name" value="Glyco_hydro/deAcase_b/a-brl"/>
</dbReference>
<dbReference type="PANTHER" id="PTHR30105:SF2">
    <property type="entry name" value="DIVERGENT POLYSACCHARIDE DEACETYLASE SUPERFAMILY"/>
    <property type="match status" value="1"/>
</dbReference>
<keyword evidence="1" id="KW-0472">Membrane</keyword>
<dbReference type="Pfam" id="PF04748">
    <property type="entry name" value="Polysacc_deac_2"/>
    <property type="match status" value="1"/>
</dbReference>
<dbReference type="EMBL" id="SZPX01000006">
    <property type="protein sequence ID" value="TKI68997.1"/>
    <property type="molecule type" value="Genomic_DNA"/>
</dbReference>
<dbReference type="RefSeq" id="WP_137014287.1">
    <property type="nucleotide sequence ID" value="NZ_SZPX01000006.1"/>
</dbReference>
<dbReference type="SUPFAM" id="SSF88713">
    <property type="entry name" value="Glycoside hydrolase/deacetylase"/>
    <property type="match status" value="1"/>
</dbReference>
<feature type="transmembrane region" description="Helical" evidence="1">
    <location>
        <begin position="20"/>
        <end position="41"/>
    </location>
</feature>
<evidence type="ECO:0000313" key="2">
    <source>
        <dbReference type="EMBL" id="TKI68997.1"/>
    </source>
</evidence>
<proteinExistence type="predicted"/>
<dbReference type="PANTHER" id="PTHR30105">
    <property type="entry name" value="UNCHARACTERIZED YIBQ-RELATED"/>
    <property type="match status" value="1"/>
</dbReference>
<comment type="caution">
    <text evidence="2">The sequence shown here is derived from an EMBL/GenBank/DDBJ whole genome shotgun (WGS) entry which is preliminary data.</text>
</comment>
<gene>
    <name evidence="2" type="ORF">FCU45_08530</name>
</gene>
<accession>A0A4U2Z490</accession>